<dbReference type="OrthoDB" id="9899341at2759"/>
<gene>
    <name evidence="2" type="ORF">DIABBA_LOCUS1289</name>
</gene>
<protein>
    <recommendedName>
        <fullName evidence="1">Nucleolus and neural progenitor protein-like N-terminal domain-containing protein</fullName>
    </recommendedName>
</protein>
<dbReference type="GO" id="GO:0005634">
    <property type="term" value="C:nucleus"/>
    <property type="evidence" value="ECO:0007669"/>
    <property type="project" value="TreeGrafter"/>
</dbReference>
<dbReference type="GO" id="GO:0045747">
    <property type="term" value="P:positive regulation of Notch signaling pathway"/>
    <property type="evidence" value="ECO:0007669"/>
    <property type="project" value="TreeGrafter"/>
</dbReference>
<reference evidence="2" key="1">
    <citation type="submission" date="2022-01" db="EMBL/GenBank/DDBJ databases">
        <authorList>
            <person name="King R."/>
        </authorList>
    </citation>
    <scope>NUCLEOTIDE SEQUENCE</scope>
</reference>
<dbReference type="PANTHER" id="PTHR34761:SF1">
    <property type="entry name" value="NUCLEOLUS AND NEURAL PROGENITOR PROTEIN"/>
    <property type="match status" value="1"/>
</dbReference>
<accession>A0A9N9SLV3</accession>
<evidence type="ECO:0000259" key="1">
    <source>
        <dbReference type="Pfam" id="PF14780"/>
    </source>
</evidence>
<dbReference type="PANTHER" id="PTHR34761">
    <property type="entry name" value="NUCLEOLUS AND NEURAL PROGENITOR PROTEIN"/>
    <property type="match status" value="1"/>
</dbReference>
<dbReference type="Pfam" id="PF14780">
    <property type="entry name" value="NEPRO_N"/>
    <property type="match status" value="1"/>
</dbReference>
<sequence>MDAWNLKCLPYPAISTFKAVNNDLDLDGLTHICHEFKGFFKKDRHMEAEYFVLSRIVYRMKQKFRTSKDFKYLERIYKCLKVYFNMNLSQYVDRFSELIPRRYKLDTRLPSRNLLDYILIRVQGATKLLEKMVDFCKEAADLLLVRIKTGQFWKVALIVYSIVSRIYTLAKFTVNQLCEFYKKLIGFSKMLLGSKKWLPQGYILPDDLKEWLNISWLDDDIQIIEPSLPTSEIMKFFDLVDDSDIEFCDEYILIQEEKDDKDLELRTPITTLKVDDDDEDPGVVIEIDDIVSPVKKRKRTMSKTYRKEKKEGNIITKKQKLKHKSRYFTNKK</sequence>
<dbReference type="Proteomes" id="UP001153709">
    <property type="component" value="Chromosome 1"/>
</dbReference>
<feature type="domain" description="Nucleolus and neural progenitor protein-like N-terminal" evidence="1">
    <location>
        <begin position="4"/>
        <end position="184"/>
    </location>
</feature>
<proteinExistence type="predicted"/>
<evidence type="ECO:0000313" key="3">
    <source>
        <dbReference type="Proteomes" id="UP001153709"/>
    </source>
</evidence>
<dbReference type="InterPro" id="IPR052835">
    <property type="entry name" value="Nepro"/>
</dbReference>
<evidence type="ECO:0000313" key="2">
    <source>
        <dbReference type="EMBL" id="CAG9827275.1"/>
    </source>
</evidence>
<dbReference type="AlphaFoldDB" id="A0A9N9SLV3"/>
<keyword evidence="3" id="KW-1185">Reference proteome</keyword>
<name>A0A9N9SLV3_DIABA</name>
<dbReference type="InterPro" id="IPR027951">
    <property type="entry name" value="Nepro_N"/>
</dbReference>
<dbReference type="EMBL" id="OU898276">
    <property type="protein sequence ID" value="CAG9827275.1"/>
    <property type="molecule type" value="Genomic_DNA"/>
</dbReference>
<organism evidence="2 3">
    <name type="scientific">Diabrotica balteata</name>
    <name type="common">Banded cucumber beetle</name>
    <dbReference type="NCBI Taxonomy" id="107213"/>
    <lineage>
        <taxon>Eukaryota</taxon>
        <taxon>Metazoa</taxon>
        <taxon>Ecdysozoa</taxon>
        <taxon>Arthropoda</taxon>
        <taxon>Hexapoda</taxon>
        <taxon>Insecta</taxon>
        <taxon>Pterygota</taxon>
        <taxon>Neoptera</taxon>
        <taxon>Endopterygota</taxon>
        <taxon>Coleoptera</taxon>
        <taxon>Polyphaga</taxon>
        <taxon>Cucujiformia</taxon>
        <taxon>Chrysomeloidea</taxon>
        <taxon>Chrysomelidae</taxon>
        <taxon>Galerucinae</taxon>
        <taxon>Diabroticina</taxon>
        <taxon>Diabroticites</taxon>
        <taxon>Diabrotica</taxon>
    </lineage>
</organism>